<accession>A0ABR3QYU3</accession>
<reference evidence="2 3" key="1">
    <citation type="submission" date="2024-02" db="EMBL/GenBank/DDBJ databases">
        <title>De novo assembly and annotation of 12 fungi associated with fruit tree decline syndrome in Ontario, Canada.</title>
        <authorList>
            <person name="Sulman M."/>
            <person name="Ellouze W."/>
            <person name="Ilyukhin E."/>
        </authorList>
    </citation>
    <scope>NUCLEOTIDE SEQUENCE [LARGE SCALE GENOMIC DNA]</scope>
    <source>
        <strain evidence="2 3">M42-189</strain>
    </source>
</reference>
<evidence type="ECO:0000259" key="1">
    <source>
        <dbReference type="PROSITE" id="PS51194"/>
    </source>
</evidence>
<dbReference type="InterPro" id="IPR051363">
    <property type="entry name" value="RLR_Helicase"/>
</dbReference>
<evidence type="ECO:0000313" key="2">
    <source>
        <dbReference type="EMBL" id="KAL1597335.1"/>
    </source>
</evidence>
<organism evidence="2 3">
    <name type="scientific">Paraconiothyrium brasiliense</name>
    <dbReference type="NCBI Taxonomy" id="300254"/>
    <lineage>
        <taxon>Eukaryota</taxon>
        <taxon>Fungi</taxon>
        <taxon>Dikarya</taxon>
        <taxon>Ascomycota</taxon>
        <taxon>Pezizomycotina</taxon>
        <taxon>Dothideomycetes</taxon>
        <taxon>Pleosporomycetidae</taxon>
        <taxon>Pleosporales</taxon>
        <taxon>Massarineae</taxon>
        <taxon>Didymosphaeriaceae</taxon>
        <taxon>Paraconiothyrium</taxon>
    </lineage>
</organism>
<dbReference type="Gene3D" id="3.40.50.300">
    <property type="entry name" value="P-loop containing nucleotide triphosphate hydrolases"/>
    <property type="match status" value="2"/>
</dbReference>
<dbReference type="SUPFAM" id="SSF52540">
    <property type="entry name" value="P-loop containing nucleoside triphosphate hydrolases"/>
    <property type="match status" value="1"/>
</dbReference>
<dbReference type="Proteomes" id="UP001521785">
    <property type="component" value="Unassembled WGS sequence"/>
</dbReference>
<dbReference type="PANTHER" id="PTHR14074:SF16">
    <property type="entry name" value="ANTIVIRAL INNATE IMMUNE RESPONSE RECEPTOR RIG-I"/>
    <property type="match status" value="1"/>
</dbReference>
<dbReference type="PANTHER" id="PTHR14074">
    <property type="entry name" value="HELICASE WITH DEATH DOMAIN-RELATED"/>
    <property type="match status" value="1"/>
</dbReference>
<protein>
    <submittedName>
        <fullName evidence="2">Dicer-like protein 2</fullName>
    </submittedName>
</protein>
<name>A0ABR3QYU3_9PLEO</name>
<dbReference type="EMBL" id="JAKJXO020000013">
    <property type="protein sequence ID" value="KAL1597335.1"/>
    <property type="molecule type" value="Genomic_DNA"/>
</dbReference>
<dbReference type="SMART" id="SM00490">
    <property type="entry name" value="HELICc"/>
    <property type="match status" value="1"/>
</dbReference>
<comment type="caution">
    <text evidence="2">The sequence shown here is derived from an EMBL/GenBank/DDBJ whole genome shotgun (WGS) entry which is preliminary data.</text>
</comment>
<dbReference type="PROSITE" id="PS51194">
    <property type="entry name" value="HELICASE_CTER"/>
    <property type="match status" value="1"/>
</dbReference>
<dbReference type="InterPro" id="IPR001650">
    <property type="entry name" value="Helicase_C-like"/>
</dbReference>
<keyword evidence="3" id="KW-1185">Reference proteome</keyword>
<dbReference type="Pfam" id="PF00271">
    <property type="entry name" value="Helicase_C"/>
    <property type="match status" value="1"/>
</dbReference>
<dbReference type="InterPro" id="IPR027417">
    <property type="entry name" value="P-loop_NTPase"/>
</dbReference>
<sequence>MELFYHKQKRDQGPDSVPHILGLSASPVRGSNIQEIHQVEQNLDSICVTPRIYRQELRAHVNRPEFTTLGFSEDLQPVRPGSALCTLRILQRTVANDTEDLLSQIAFQHGPVISPKSLERSEKERWTRTVMQYGRKAEHIYKELGPWASDYFILKTNQLYTGNTDTFTNTAFRHDEVLGKLLANYFDPPGSEYMITSTLVGHPDSLSEKATKLVDLIGKRGLDTTGVIFVKERVVVSVLFQILSTHPQTAERFKFATFVGLSNNVKRKAGINELLDLESQNKSLEAFRVKQKHIIIATDVLEEGIDVTACNLVICFDPPQNLKSFIQRRGRARKERSQFIIMQPCTSNKTKTDRWIQLEEEVSRLCQDEKRAREKALSVEDQDEILDLVLRDRLTGY</sequence>
<feature type="domain" description="Helicase C-terminal" evidence="1">
    <location>
        <begin position="221"/>
        <end position="378"/>
    </location>
</feature>
<evidence type="ECO:0000313" key="3">
    <source>
        <dbReference type="Proteomes" id="UP001521785"/>
    </source>
</evidence>
<gene>
    <name evidence="2" type="primary">DCL2_2</name>
    <name evidence="2" type="ORF">SLS60_008919</name>
</gene>
<proteinExistence type="predicted"/>